<feature type="compositionally biased region" description="Acidic residues" evidence="1">
    <location>
        <begin position="460"/>
        <end position="476"/>
    </location>
</feature>
<gene>
    <name evidence="2" type="ORF">PENDEC_c001G05763</name>
</gene>
<feature type="compositionally biased region" description="Polar residues" evidence="1">
    <location>
        <begin position="519"/>
        <end position="541"/>
    </location>
</feature>
<dbReference type="OMA" id="QAQIQMT"/>
<feature type="compositionally biased region" description="Basic and acidic residues" evidence="1">
    <location>
        <begin position="263"/>
        <end position="272"/>
    </location>
</feature>
<evidence type="ECO:0000313" key="3">
    <source>
        <dbReference type="Proteomes" id="UP000191522"/>
    </source>
</evidence>
<accession>A0A1V6PN91</accession>
<feature type="compositionally biased region" description="Polar residues" evidence="1">
    <location>
        <begin position="880"/>
        <end position="894"/>
    </location>
</feature>
<feature type="compositionally biased region" description="Polar residues" evidence="1">
    <location>
        <begin position="164"/>
        <end position="174"/>
    </location>
</feature>
<feature type="compositionally biased region" description="Polar residues" evidence="1">
    <location>
        <begin position="425"/>
        <end position="439"/>
    </location>
</feature>
<evidence type="ECO:0000256" key="1">
    <source>
        <dbReference type="SAM" id="MobiDB-lite"/>
    </source>
</evidence>
<feature type="compositionally biased region" description="Basic and acidic residues" evidence="1">
    <location>
        <begin position="289"/>
        <end position="306"/>
    </location>
</feature>
<keyword evidence="3" id="KW-1185">Reference proteome</keyword>
<feature type="region of interest" description="Disordered" evidence="1">
    <location>
        <begin position="1"/>
        <end position="595"/>
    </location>
</feature>
<organism evidence="2 3">
    <name type="scientific">Penicillium decumbens</name>
    <dbReference type="NCBI Taxonomy" id="69771"/>
    <lineage>
        <taxon>Eukaryota</taxon>
        <taxon>Fungi</taxon>
        <taxon>Dikarya</taxon>
        <taxon>Ascomycota</taxon>
        <taxon>Pezizomycotina</taxon>
        <taxon>Eurotiomycetes</taxon>
        <taxon>Eurotiomycetidae</taxon>
        <taxon>Eurotiales</taxon>
        <taxon>Aspergillaceae</taxon>
        <taxon>Penicillium</taxon>
    </lineage>
</organism>
<feature type="compositionally biased region" description="Low complexity" evidence="1">
    <location>
        <begin position="84"/>
        <end position="100"/>
    </location>
</feature>
<feature type="compositionally biased region" description="Basic and acidic residues" evidence="1">
    <location>
        <begin position="441"/>
        <end position="451"/>
    </location>
</feature>
<name>A0A1V6PN91_PENDC</name>
<dbReference type="EMBL" id="MDYL01000001">
    <property type="protein sequence ID" value="OQD78424.1"/>
    <property type="molecule type" value="Genomic_DNA"/>
</dbReference>
<proteinExistence type="predicted"/>
<dbReference type="AlphaFoldDB" id="A0A1V6PN91"/>
<protein>
    <submittedName>
        <fullName evidence="2">Uncharacterized protein</fullName>
    </submittedName>
</protein>
<feature type="compositionally biased region" description="Low complexity" evidence="1">
    <location>
        <begin position="145"/>
        <end position="157"/>
    </location>
</feature>
<comment type="caution">
    <text evidence="2">The sequence shown here is derived from an EMBL/GenBank/DDBJ whole genome shotgun (WGS) entry which is preliminary data.</text>
</comment>
<dbReference type="OrthoDB" id="5396252at2759"/>
<sequence length="954" mass="103217">MPIKLPKTFGGRRKSSGNILEEADSQQQPSFRVFERPGPQRSVTDDVPLSKRMSEGNAALEDSDNIFAGTERSLRKHRGPTYESSTSTRLSSSSTLPSSTEIPPPDEATSPHSRIHDIPAPPPPAGGLRAAAGRTFSFGGRFGKSSTPSAPPRTATPDMPMRRVQTSGTDSTATPPKMSDGQFNLGAGLETGSSDDFGKMFDNLGKPDSALLRDPSPRRSKQYSSSPPTQALPEFQASGRVPRPAPLKIDRSSAIEPSPYSWDSHHSRHSDDNLLNDPDAARMGDLVIDNERSSAQDPKPVTEFRRPSPSPAQMLGATTTHRSLGRPRPKSDYNGLRRSGFYSDSGEQGSSPIDDEDAKMVRQSLLWGKENSPPSNETPLLYKGKAASPEHLSPEPESMFADRHEPDPSIADHARLAVQYAEKVPQTTSPGNKVMTPSQFEHYRQQQELRRSNSNASKSEDEDDGSENEEDEEDEIEKQREAERQRRKQNAHLSVYRQQMMKVTGQQAASPFLRPEMSGASSSVPNLNRLSGSIGNTSSGKSNEDDDDEIPLGILAAHGFPNRNRPPTRLANVSSNPNLRASTQPPYASSASSVAGAEHGNRAGLPVFARALPRDPYYGAGIVGVPTRESLAMGGGSRSVYGGSSSPVPPGGLVNMIAQEERARAMRRGSPNAQAYHDMGGVPRPYSMMGLQPQQMNAPEQAQMQLSRQMSDMMQMQMQWMQQVMQMQGMQATPPPMTRNSMLAPPVIGAMPMPGTPMGPPSMAGPPSVMGGNPNMRPVSMAGAVPGGGSNYDRRPFSTLDPNVATRRTGSPMPQLSGPPFQPQGPGYAASIAPSERSNSGLAPRYRPVSVMHGETGHHAPSHPNNGWADENQRPPLPISHSQPRLLKSSSVVTATVRPVSPGSRSPRNASDDDDDDDDDKAWAEMMKKRDKKKNSWKLKRGTSSFGDLLSVVH</sequence>
<dbReference type="Proteomes" id="UP000191522">
    <property type="component" value="Unassembled WGS sequence"/>
</dbReference>
<dbReference type="PANTHER" id="PTHR42068">
    <property type="entry name" value="YALI0B18964P"/>
    <property type="match status" value="1"/>
</dbReference>
<dbReference type="PANTHER" id="PTHR42068:SF1">
    <property type="entry name" value="YALI0B18964P"/>
    <property type="match status" value="1"/>
</dbReference>
<feature type="compositionally biased region" description="Basic residues" evidence="1">
    <location>
        <begin position="929"/>
        <end position="941"/>
    </location>
</feature>
<dbReference type="STRING" id="69771.A0A1V6PN91"/>
<feature type="compositionally biased region" description="Basic and acidic residues" evidence="1">
    <location>
        <begin position="400"/>
        <end position="415"/>
    </location>
</feature>
<feature type="compositionally biased region" description="Polar residues" evidence="1">
    <location>
        <begin position="571"/>
        <end position="593"/>
    </location>
</feature>
<reference evidence="3" key="1">
    <citation type="journal article" date="2017" name="Nat. Microbiol.">
        <title>Global analysis of biosynthetic gene clusters reveals vast potential of secondary metabolite production in Penicillium species.</title>
        <authorList>
            <person name="Nielsen J.C."/>
            <person name="Grijseels S."/>
            <person name="Prigent S."/>
            <person name="Ji B."/>
            <person name="Dainat J."/>
            <person name="Nielsen K.F."/>
            <person name="Frisvad J.C."/>
            <person name="Workman M."/>
            <person name="Nielsen J."/>
        </authorList>
    </citation>
    <scope>NUCLEOTIDE SEQUENCE [LARGE SCALE GENOMIC DNA]</scope>
    <source>
        <strain evidence="3">IBT 11843</strain>
    </source>
</reference>
<evidence type="ECO:0000313" key="2">
    <source>
        <dbReference type="EMBL" id="OQD78424.1"/>
    </source>
</evidence>
<feature type="region of interest" description="Disordered" evidence="1">
    <location>
        <begin position="786"/>
        <end position="954"/>
    </location>
</feature>